<keyword evidence="2" id="KW-0479">Metal-binding</keyword>
<keyword evidence="3" id="KW-0408">Iron</keyword>
<dbReference type="SUPFAM" id="SSF48150">
    <property type="entry name" value="DNA-glycosylase"/>
    <property type="match status" value="1"/>
</dbReference>
<protein>
    <submittedName>
        <fullName evidence="6">Endonuclease III domain-containing protein</fullName>
    </submittedName>
</protein>
<reference evidence="6 7" key="1">
    <citation type="submission" date="2020-03" db="EMBL/GenBank/DDBJ databases">
        <title>Soil Listeria distribution.</title>
        <authorList>
            <person name="Liao J."/>
            <person name="Wiedmann M."/>
        </authorList>
    </citation>
    <scope>NUCLEOTIDE SEQUENCE [LARGE SCALE GENOMIC DNA]</scope>
    <source>
        <strain evidence="6 7">FSL L7-1523</strain>
    </source>
</reference>
<evidence type="ECO:0000256" key="1">
    <source>
        <dbReference type="ARBA" id="ARBA00022485"/>
    </source>
</evidence>
<gene>
    <name evidence="6" type="ORF">HB943_10385</name>
</gene>
<keyword evidence="4" id="KW-0411">Iron-sulfur</keyword>
<evidence type="ECO:0000256" key="3">
    <source>
        <dbReference type="ARBA" id="ARBA00023004"/>
    </source>
</evidence>
<evidence type="ECO:0000256" key="2">
    <source>
        <dbReference type="ARBA" id="ARBA00022723"/>
    </source>
</evidence>
<keyword evidence="6" id="KW-0378">Hydrolase</keyword>
<evidence type="ECO:0000259" key="5">
    <source>
        <dbReference type="SMART" id="SM00478"/>
    </source>
</evidence>
<dbReference type="GO" id="GO:0051539">
    <property type="term" value="F:4 iron, 4 sulfur cluster binding"/>
    <property type="evidence" value="ECO:0007669"/>
    <property type="project" value="UniProtKB-KW"/>
</dbReference>
<dbReference type="PIRSF" id="PIRSF001435">
    <property type="entry name" value="Nth"/>
    <property type="match status" value="1"/>
</dbReference>
<dbReference type="CDD" id="cd00056">
    <property type="entry name" value="ENDO3c"/>
    <property type="match status" value="1"/>
</dbReference>
<dbReference type="Gene3D" id="1.10.1670.10">
    <property type="entry name" value="Helix-hairpin-Helix base-excision DNA repair enzymes (C-terminal)"/>
    <property type="match status" value="1"/>
</dbReference>
<accession>A0A841Z6V1</accession>
<dbReference type="PANTHER" id="PTHR10359">
    <property type="entry name" value="A/G-SPECIFIC ADENINE GLYCOSYLASE/ENDONUCLEASE III"/>
    <property type="match status" value="1"/>
</dbReference>
<name>A0A841Z6V1_9LIST</name>
<feature type="domain" description="HhH-GPD" evidence="5">
    <location>
        <begin position="35"/>
        <end position="190"/>
    </location>
</feature>
<dbReference type="RefSeq" id="WP_185426267.1">
    <property type="nucleotide sequence ID" value="NZ_JAARRL010000015.1"/>
</dbReference>
<dbReference type="AlphaFoldDB" id="A0A841Z6V1"/>
<dbReference type="InterPro" id="IPR011257">
    <property type="entry name" value="DNA_glycosylase"/>
</dbReference>
<evidence type="ECO:0000256" key="4">
    <source>
        <dbReference type="ARBA" id="ARBA00023014"/>
    </source>
</evidence>
<dbReference type="Pfam" id="PF00730">
    <property type="entry name" value="HhH-GPD"/>
    <property type="match status" value="1"/>
</dbReference>
<dbReference type="EMBL" id="JAARRL010000015">
    <property type="protein sequence ID" value="MBC1501015.1"/>
    <property type="molecule type" value="Genomic_DNA"/>
</dbReference>
<organism evidence="6 7">
    <name type="scientific">Listeria weihenstephanensis</name>
    <dbReference type="NCBI Taxonomy" id="1006155"/>
    <lineage>
        <taxon>Bacteria</taxon>
        <taxon>Bacillati</taxon>
        <taxon>Bacillota</taxon>
        <taxon>Bacilli</taxon>
        <taxon>Bacillales</taxon>
        <taxon>Listeriaceae</taxon>
        <taxon>Listeria</taxon>
    </lineage>
</organism>
<dbReference type="GO" id="GO:0046872">
    <property type="term" value="F:metal ion binding"/>
    <property type="evidence" value="ECO:0007669"/>
    <property type="project" value="UniProtKB-KW"/>
</dbReference>
<dbReference type="SMART" id="SM00478">
    <property type="entry name" value="ENDO3c"/>
    <property type="match status" value="1"/>
</dbReference>
<keyword evidence="6" id="KW-0255">Endonuclease</keyword>
<comment type="caution">
    <text evidence="6">The sequence shown here is derived from an EMBL/GenBank/DDBJ whole genome shotgun (WGS) entry which is preliminary data.</text>
</comment>
<dbReference type="GO" id="GO:0004519">
    <property type="term" value="F:endonuclease activity"/>
    <property type="evidence" value="ECO:0007669"/>
    <property type="project" value="UniProtKB-KW"/>
</dbReference>
<sequence>MIGVREVYGKLLNELGYQEWWPAETDFEMMIGAILTQNTNWKNVEKAFVNLEGVMEPEKIQDMELEELAQRIRPSGFFNQKAIKIKAFVAWFEEYDFNVDEVEKQPMERLRAELLAINGIGPETADCMLAYAFDKPILVIDAYTRRVFGRVGYEVPKKYDDFRQMLEAQIPNELQVLQEFHALVVMHCKNHCLKTPICQGCPLENDCLKIGVASI</sequence>
<proteinExistence type="predicted"/>
<evidence type="ECO:0000313" key="6">
    <source>
        <dbReference type="EMBL" id="MBC1501015.1"/>
    </source>
</evidence>
<evidence type="ECO:0000313" key="7">
    <source>
        <dbReference type="Proteomes" id="UP000564536"/>
    </source>
</evidence>
<dbReference type="InterPro" id="IPR023170">
    <property type="entry name" value="HhH_base_excis_C"/>
</dbReference>
<keyword evidence="6" id="KW-0540">Nuclease</keyword>
<dbReference type="Proteomes" id="UP000564536">
    <property type="component" value="Unassembled WGS sequence"/>
</dbReference>
<dbReference type="InterPro" id="IPR003265">
    <property type="entry name" value="HhH-GPD_domain"/>
</dbReference>
<dbReference type="PANTHER" id="PTHR10359:SF19">
    <property type="entry name" value="DNA REPAIR GLYCOSYLASE MJ1434-RELATED"/>
    <property type="match status" value="1"/>
</dbReference>
<dbReference type="GO" id="GO:0006284">
    <property type="term" value="P:base-excision repair"/>
    <property type="evidence" value="ECO:0007669"/>
    <property type="project" value="InterPro"/>
</dbReference>
<dbReference type="Gene3D" id="1.10.340.30">
    <property type="entry name" value="Hypothetical protein, domain 2"/>
    <property type="match status" value="1"/>
</dbReference>
<keyword evidence="1" id="KW-0004">4Fe-4S</keyword>